<evidence type="ECO:0000313" key="1">
    <source>
        <dbReference type="EMBL" id="CAE4608402.1"/>
    </source>
</evidence>
<dbReference type="AlphaFoldDB" id="A0A7S4RCH4"/>
<protein>
    <submittedName>
        <fullName evidence="1">Uncharacterized protein</fullName>
    </submittedName>
</protein>
<accession>A0A7S4RCH4</accession>
<sequence length="186" mass="21088">MKWVATGYYKVYPPDDEYIPDDGDGINFLGHSLPFSRSSFQRYLQAIKDDIFGHQPQAQWTKKTFVEPVFTDDSITGQLKAPVTAFRSQRGDRVEFWDYDREDGDDYGSYAILQTHQGRVVVVAVSESHPYVFCNLLEFFNSDGSADMPDLLPPADGGIVDDQSMANILVQNILITAEAFLYDQMH</sequence>
<gene>
    <name evidence="1" type="ORF">DBRI00130_LOCUS15540</name>
</gene>
<reference evidence="1" key="1">
    <citation type="submission" date="2021-01" db="EMBL/GenBank/DDBJ databases">
        <authorList>
            <person name="Corre E."/>
            <person name="Pelletier E."/>
            <person name="Niang G."/>
            <person name="Scheremetjew M."/>
            <person name="Finn R."/>
            <person name="Kale V."/>
            <person name="Holt S."/>
            <person name="Cochrane G."/>
            <person name="Meng A."/>
            <person name="Brown T."/>
            <person name="Cohen L."/>
        </authorList>
    </citation>
    <scope>NUCLEOTIDE SEQUENCE</scope>
    <source>
        <strain evidence="1">GSO104</strain>
    </source>
</reference>
<name>A0A7S4RCH4_9STRA</name>
<proteinExistence type="predicted"/>
<organism evidence="1">
    <name type="scientific">Ditylum brightwellii</name>
    <dbReference type="NCBI Taxonomy" id="49249"/>
    <lineage>
        <taxon>Eukaryota</taxon>
        <taxon>Sar</taxon>
        <taxon>Stramenopiles</taxon>
        <taxon>Ochrophyta</taxon>
        <taxon>Bacillariophyta</taxon>
        <taxon>Mediophyceae</taxon>
        <taxon>Lithodesmiophycidae</taxon>
        <taxon>Lithodesmiales</taxon>
        <taxon>Lithodesmiaceae</taxon>
        <taxon>Ditylum</taxon>
    </lineage>
</organism>
<dbReference type="EMBL" id="HBNS01019523">
    <property type="protein sequence ID" value="CAE4608402.1"/>
    <property type="molecule type" value="Transcribed_RNA"/>
</dbReference>